<gene>
    <name evidence="1" type="ORF">H9Y05_13920</name>
</gene>
<protein>
    <recommendedName>
        <fullName evidence="3">Capsule assembly protein Wzi</fullName>
    </recommendedName>
</protein>
<dbReference type="EMBL" id="JACVEL010000011">
    <property type="protein sequence ID" value="MBC9813569.1"/>
    <property type="molecule type" value="Genomic_DNA"/>
</dbReference>
<name>A0A8J6TTY1_9FLAO</name>
<dbReference type="AlphaFoldDB" id="A0A8J6TTY1"/>
<dbReference type="Proteomes" id="UP000652681">
    <property type="component" value="Unassembled WGS sequence"/>
</dbReference>
<keyword evidence="2" id="KW-1185">Reference proteome</keyword>
<evidence type="ECO:0000313" key="1">
    <source>
        <dbReference type="EMBL" id="MBC9813569.1"/>
    </source>
</evidence>
<organism evidence="1 2">
    <name type="scientific">Taishania pollutisoli</name>
    <dbReference type="NCBI Taxonomy" id="2766479"/>
    <lineage>
        <taxon>Bacteria</taxon>
        <taxon>Pseudomonadati</taxon>
        <taxon>Bacteroidota</taxon>
        <taxon>Flavobacteriia</taxon>
        <taxon>Flavobacteriales</taxon>
        <taxon>Crocinitomicaceae</taxon>
        <taxon>Taishania</taxon>
    </lineage>
</organism>
<comment type="caution">
    <text evidence="1">The sequence shown here is derived from an EMBL/GenBank/DDBJ whole genome shotgun (WGS) entry which is preliminary data.</text>
</comment>
<accession>A0A8J6TTY1</accession>
<proteinExistence type="predicted"/>
<dbReference type="InterPro" id="IPR038636">
    <property type="entry name" value="Wzi_sf"/>
</dbReference>
<dbReference type="Gene3D" id="2.40.160.130">
    <property type="entry name" value="Capsule assembly protein Wzi"/>
    <property type="match status" value="1"/>
</dbReference>
<reference evidence="1" key="1">
    <citation type="submission" date="2020-09" db="EMBL/GenBank/DDBJ databases">
        <title>Taishania pollutisoli gen. nov., sp. nov., Isolated from Tetrabromobisphenol A-Contaminated Soil.</title>
        <authorList>
            <person name="Chen Q."/>
        </authorList>
    </citation>
    <scope>NUCLEOTIDE SEQUENCE</scope>
    <source>
        <strain evidence="1">CZZ-1</strain>
    </source>
</reference>
<evidence type="ECO:0008006" key="3">
    <source>
        <dbReference type="Google" id="ProtNLM"/>
    </source>
</evidence>
<dbReference type="RefSeq" id="WP_163491538.1">
    <property type="nucleotide sequence ID" value="NZ_JACVEL010000011.1"/>
</dbReference>
<evidence type="ECO:0000313" key="2">
    <source>
        <dbReference type="Proteomes" id="UP000652681"/>
    </source>
</evidence>
<sequence>MTKLIHIAIIWIIGTVSLYGQYGISHLYEELPQDSIPKSAVDLHTALKPAIRQPNFLSLKREVQPKNNYFFIAPAVDVNGGYTSQMNYRTGLGVNLQAQAGKWFFKVGAMGGAGSVDSLFNTRSYYYEAKGNEYYYADVRGRISYTPNEIFNFQVGLDNQFIGEGSRSLFLSDYGVPHPFAQIRTAFWRLEYTVLYQFMREYVPGAWKSKYATSHHISLNATKWLNIGIFETVLFQPKDTLLNRGYDVEYLNPVIFFRPQEYSLGSSDNVLIGVSLDIKLGNHMFYSQGILDEFNLREIKNNPSWWANKYGAQLGVKGRFHPVFGSLFYRVEYNMMRPYMYSHVNEMQTYGNQGHVLAHPLGGNFHEILAELKWQKRKYLVKFFTTYRLKGEDKDGFSYGGDIYQPYTLRPADYGNRIGQGLGRNTSRTILTFDYEVWKPAKIHVFIENHLIIQANTKQISYIPVIGVRSQLWNDYRNY</sequence>